<reference evidence="1" key="1">
    <citation type="journal article" date="2015" name="Environ. Microbiol.">
        <title>Plasmids from the gut microbiome of cabbage root fly larvae encode SaxA that catalyses the conversion of the plant toxin 2-phenylethyl isothiocyanate.</title>
        <authorList>
            <person name="Welte C.U."/>
            <person name="de Graaf R.M."/>
            <person name="van den Bosch T.J."/>
            <person name="Op den Camp H.J."/>
            <person name="van Dam N.M."/>
            <person name="Jetten M.S."/>
        </authorList>
    </citation>
    <scope>NUCLEOTIDE SEQUENCE</scope>
    <source>
        <plasmid evidence="1">Drgb3</plasmid>
    </source>
</reference>
<keyword evidence="1" id="KW-0614">Plasmid</keyword>
<geneLocation type="plasmid" evidence="1">
    <name>Drgb3</name>
</geneLocation>
<organism evidence="1">
    <name type="scientific">Pectobacterium carotovorum</name>
    <name type="common">Erwinia carotovora</name>
    <dbReference type="NCBI Taxonomy" id="554"/>
    <lineage>
        <taxon>Bacteria</taxon>
        <taxon>Pseudomonadati</taxon>
        <taxon>Pseudomonadota</taxon>
        <taxon>Gammaproteobacteria</taxon>
        <taxon>Enterobacterales</taxon>
        <taxon>Pectobacteriaceae</taxon>
        <taxon>Pectobacterium</taxon>
    </lineage>
</organism>
<proteinExistence type="predicted"/>
<dbReference type="AlphaFoldDB" id="A0A0N9NBC6"/>
<reference evidence="1" key="2">
    <citation type="submission" date="2015-07" db="EMBL/GenBank/DDBJ databases">
        <authorList>
            <person name="Welte C."/>
            <person name="de Graaf R."/>
            <person name="van den Bosch T.J.M."/>
            <person name="Op den Camp H."/>
            <person name="van Dam N."/>
            <person name="Jetten M."/>
        </authorList>
    </citation>
    <scope>NUCLEOTIDE SEQUENCE</scope>
    <source>
        <plasmid evidence="1">Drgb3</plasmid>
    </source>
</reference>
<dbReference type="EMBL" id="KT351734">
    <property type="protein sequence ID" value="ALG88561.1"/>
    <property type="molecule type" value="Genomic_DNA"/>
</dbReference>
<accession>A0A0N9NBC6</accession>
<name>A0A0N9NBC6_PECCA</name>
<evidence type="ECO:0008006" key="2">
    <source>
        <dbReference type="Google" id="ProtNLM"/>
    </source>
</evidence>
<protein>
    <recommendedName>
        <fullName evidence="2">Theronine dehydrogenase</fullName>
    </recommendedName>
</protein>
<evidence type="ECO:0000313" key="1">
    <source>
        <dbReference type="EMBL" id="ALG88561.1"/>
    </source>
</evidence>
<sequence>MTEWRYSLRWRYPHRNCPGEMVLATEDVVAGAPVPASIMALFVSGGDYAVSLDFLTVKTIRRWSPERKAQARQRNLERRVAKAAPLFADELIERQLENRPDYYNGK</sequence>